<evidence type="ECO:0000313" key="2">
    <source>
        <dbReference type="Proteomes" id="UP001138500"/>
    </source>
</evidence>
<evidence type="ECO:0000313" key="1">
    <source>
        <dbReference type="EMBL" id="KAH9812649.1"/>
    </source>
</evidence>
<proteinExistence type="predicted"/>
<dbReference type="Proteomes" id="UP001138500">
    <property type="component" value="Unassembled WGS sequence"/>
</dbReference>
<sequence>MIYRLLLEEPQQITIVQDKPYRSSIAKLVVSTFHDENLHKGLVFDATARKWQKQEPSPLAILRVSKLLLQESAAVMYGENSFSLSDTSRLKEFLVAIGTMRQNLRFVSVRAHGYTASAIRSAFNLLKDAKGLRAVTFHYTSISTFSRYGLVGPGGRQSRQDAATSFIRDCRPLLRVLQKAQRKVEVPVDVLGIITVGWEEEACCSCSEGKDSWGCRRVSDGSCADLPGDCREINARIRELAARELGIKMLT</sequence>
<dbReference type="EMBL" id="RIBY02002456">
    <property type="protein sequence ID" value="KAH9812649.1"/>
    <property type="molecule type" value="Genomic_DNA"/>
</dbReference>
<gene>
    <name evidence="1" type="ORF">Tdes44962_MAKER05777</name>
</gene>
<accession>A0A9W7SIZ4</accession>
<organism evidence="1 2">
    <name type="scientific">Teratosphaeria destructans</name>
    <dbReference type="NCBI Taxonomy" id="418781"/>
    <lineage>
        <taxon>Eukaryota</taxon>
        <taxon>Fungi</taxon>
        <taxon>Dikarya</taxon>
        <taxon>Ascomycota</taxon>
        <taxon>Pezizomycotina</taxon>
        <taxon>Dothideomycetes</taxon>
        <taxon>Dothideomycetidae</taxon>
        <taxon>Mycosphaerellales</taxon>
        <taxon>Teratosphaeriaceae</taxon>
        <taxon>Teratosphaeria</taxon>
    </lineage>
</organism>
<name>A0A9W7SIZ4_9PEZI</name>
<reference evidence="1 2" key="1">
    <citation type="journal article" date="2018" name="IMA Fungus">
        <title>IMA Genome-F 10: Nine draft genome sequences of Claviceps purpurea s.lat., including C. arundinis, C. humidiphila, and C. cf. spartinae, pseudomolecules for the pitch canker pathogen Fusarium circinatum, draft genome of Davidsoniella eucalypti, Grosmannia galeiformis, Quambalaria eucalypti, and Teratosphaeria destructans.</title>
        <authorList>
            <person name="Wingfield B.D."/>
            <person name="Liu M."/>
            <person name="Nguyen H.D."/>
            <person name="Lane F.A."/>
            <person name="Morgan S.W."/>
            <person name="De Vos L."/>
            <person name="Wilken P.M."/>
            <person name="Duong T.A."/>
            <person name="Aylward J."/>
            <person name="Coetzee M.P."/>
            <person name="Dadej K."/>
            <person name="De Beer Z.W."/>
            <person name="Findlay W."/>
            <person name="Havenga M."/>
            <person name="Kolarik M."/>
            <person name="Menzies J.G."/>
            <person name="Naidoo K."/>
            <person name="Pochopski O."/>
            <person name="Shoukouhi P."/>
            <person name="Santana Q.C."/>
            <person name="Seifert K.A."/>
            <person name="Soal N."/>
            <person name="Steenkamp E.T."/>
            <person name="Tatham C.T."/>
            <person name="van der Nest M.A."/>
            <person name="Wingfield M.J."/>
        </authorList>
    </citation>
    <scope>NUCLEOTIDE SEQUENCE [LARGE SCALE GENOMIC DNA]</scope>
    <source>
        <strain evidence="1">CMW44962</strain>
    </source>
</reference>
<reference evidence="1 2" key="2">
    <citation type="journal article" date="2021" name="Curr. Genet.">
        <title>Genetic response to nitrogen starvation in the aggressive Eucalyptus foliar pathogen Teratosphaeria destructans.</title>
        <authorList>
            <person name="Havenga M."/>
            <person name="Wingfield B.D."/>
            <person name="Wingfield M.J."/>
            <person name="Dreyer L.L."/>
            <person name="Roets F."/>
            <person name="Aylward J."/>
        </authorList>
    </citation>
    <scope>NUCLEOTIDE SEQUENCE [LARGE SCALE GENOMIC DNA]</scope>
    <source>
        <strain evidence="1">CMW44962</strain>
    </source>
</reference>
<dbReference type="OrthoDB" id="5272396at2759"/>
<keyword evidence="2" id="KW-1185">Reference proteome</keyword>
<dbReference type="AlphaFoldDB" id="A0A9W7SIZ4"/>
<protein>
    <submittedName>
        <fullName evidence="1">Uncharacterized protein</fullName>
    </submittedName>
</protein>
<comment type="caution">
    <text evidence="1">The sequence shown here is derived from an EMBL/GenBank/DDBJ whole genome shotgun (WGS) entry which is preliminary data.</text>
</comment>